<evidence type="ECO:0000313" key="1">
    <source>
        <dbReference type="EMBL" id="AAU89387.1"/>
    </source>
</evidence>
<proteinExistence type="predicted"/>
<name>Q5XNQ4_MANES</name>
<dbReference type="AlphaFoldDB" id="Q5XNQ4"/>
<accession>Q5XNQ4</accession>
<dbReference type="EMBL" id="AY745765">
    <property type="protein sequence ID" value="AAU89387.1"/>
    <property type="molecule type" value="Genomic_DNA"/>
</dbReference>
<organism evidence="1">
    <name type="scientific">Manihot esculenta</name>
    <name type="common">Cassava</name>
    <name type="synonym">Jatropha manihot</name>
    <dbReference type="NCBI Taxonomy" id="3983"/>
    <lineage>
        <taxon>Eukaryota</taxon>
        <taxon>Viridiplantae</taxon>
        <taxon>Streptophyta</taxon>
        <taxon>Embryophyta</taxon>
        <taxon>Tracheophyta</taxon>
        <taxon>Spermatophyta</taxon>
        <taxon>Magnoliopsida</taxon>
        <taxon>eudicotyledons</taxon>
        <taxon>Gunneridae</taxon>
        <taxon>Pentapetalae</taxon>
        <taxon>rosids</taxon>
        <taxon>fabids</taxon>
        <taxon>Malpighiales</taxon>
        <taxon>Euphorbiaceae</taxon>
        <taxon>Crotonoideae</taxon>
        <taxon>Manihoteae</taxon>
        <taxon>Manihot</taxon>
    </lineage>
</organism>
<reference evidence="1" key="1">
    <citation type="journal article" date="2004" name="Fitopatol. Colomb.">
        <title>Search of resistance gene analogs associated with the resistance to Cassava Bacterial Blight.</title>
        <authorList>
            <person name="Hurtado P.X."/>
            <person name="Alvarez E."/>
        </authorList>
    </citation>
    <scope>NUCLEOTIDE SEQUENCE</scope>
</reference>
<protein>
    <submittedName>
        <fullName evidence="1">X-LRR protein</fullName>
    </submittedName>
</protein>
<sequence length="68" mass="7693">MSWSPPWYNTGTISVHVEGTNRPASYLLSYNPSLMYYLKHLHKSILAPSEGNTAPRTSTLFKGFYTPN</sequence>